<dbReference type="Pfam" id="PF05699">
    <property type="entry name" value="Dimer_Tnp_hAT"/>
    <property type="match status" value="1"/>
</dbReference>
<dbReference type="PANTHER" id="PTHR45749:SF35">
    <property type="entry name" value="AC-LIKE TRANSPOSASE-RELATED"/>
    <property type="match status" value="1"/>
</dbReference>
<feature type="compositionally biased region" description="Low complexity" evidence="1">
    <location>
        <begin position="79"/>
        <end position="92"/>
    </location>
</feature>
<evidence type="ECO:0000313" key="4">
    <source>
        <dbReference type="EMBL" id="CAH2991436.1"/>
    </source>
</evidence>
<keyword evidence="5" id="KW-1185">Reference proteome</keyword>
<dbReference type="SUPFAM" id="SSF53098">
    <property type="entry name" value="Ribonuclease H-like"/>
    <property type="match status" value="1"/>
</dbReference>
<dbReference type="InterPro" id="IPR012337">
    <property type="entry name" value="RNaseH-like_sf"/>
</dbReference>
<feature type="domain" description="DUF4371" evidence="3">
    <location>
        <begin position="209"/>
        <end position="434"/>
    </location>
</feature>
<organism evidence="4 5">
    <name type="scientific">Chilo suppressalis</name>
    <name type="common">Asiatic rice borer moth</name>
    <dbReference type="NCBI Taxonomy" id="168631"/>
    <lineage>
        <taxon>Eukaryota</taxon>
        <taxon>Metazoa</taxon>
        <taxon>Ecdysozoa</taxon>
        <taxon>Arthropoda</taxon>
        <taxon>Hexapoda</taxon>
        <taxon>Insecta</taxon>
        <taxon>Pterygota</taxon>
        <taxon>Neoptera</taxon>
        <taxon>Endopterygota</taxon>
        <taxon>Lepidoptera</taxon>
        <taxon>Glossata</taxon>
        <taxon>Ditrysia</taxon>
        <taxon>Pyraloidea</taxon>
        <taxon>Crambidae</taxon>
        <taxon>Crambinae</taxon>
        <taxon>Chilo</taxon>
    </lineage>
</organism>
<accession>A0ABN8LHD7</accession>
<feature type="compositionally biased region" description="Basic and acidic residues" evidence="1">
    <location>
        <begin position="53"/>
        <end position="67"/>
    </location>
</feature>
<protein>
    <recommendedName>
        <fullName evidence="6">TTF-type domain-containing protein</fullName>
    </recommendedName>
</protein>
<evidence type="ECO:0000256" key="1">
    <source>
        <dbReference type="SAM" id="MobiDB-lite"/>
    </source>
</evidence>
<reference evidence="4" key="1">
    <citation type="submission" date="2021-12" db="EMBL/GenBank/DDBJ databases">
        <authorList>
            <person name="King R."/>
        </authorList>
    </citation>
    <scope>NUCLEOTIDE SEQUENCE</scope>
</reference>
<gene>
    <name evidence="4" type="ORF">CHILSU_LOCUS10528</name>
</gene>
<dbReference type="Pfam" id="PF14291">
    <property type="entry name" value="DUF4371"/>
    <property type="match status" value="1"/>
</dbReference>
<feature type="region of interest" description="Disordered" evidence="1">
    <location>
        <begin position="1"/>
        <end position="104"/>
    </location>
</feature>
<evidence type="ECO:0000259" key="3">
    <source>
        <dbReference type="Pfam" id="PF14291"/>
    </source>
</evidence>
<dbReference type="PANTHER" id="PTHR45749">
    <property type="match status" value="1"/>
</dbReference>
<evidence type="ECO:0008006" key="6">
    <source>
        <dbReference type="Google" id="ProtNLM"/>
    </source>
</evidence>
<proteinExistence type="predicted"/>
<dbReference type="InterPro" id="IPR008906">
    <property type="entry name" value="HATC_C_dom"/>
</dbReference>
<name>A0ABN8LHD7_CHISP</name>
<evidence type="ECO:0000259" key="2">
    <source>
        <dbReference type="Pfam" id="PF05699"/>
    </source>
</evidence>
<feature type="compositionally biased region" description="Polar residues" evidence="1">
    <location>
        <begin position="30"/>
        <end position="52"/>
    </location>
</feature>
<feature type="domain" description="HAT C-terminal dimerisation" evidence="2">
    <location>
        <begin position="754"/>
        <end position="822"/>
    </location>
</feature>
<dbReference type="Proteomes" id="UP001153292">
    <property type="component" value="Chromosome 7"/>
</dbReference>
<evidence type="ECO:0000313" key="5">
    <source>
        <dbReference type="Proteomes" id="UP001153292"/>
    </source>
</evidence>
<sequence>MSDSNHDKKKKLSGYQNLIRKRKQEEQRNKNATKISKYFTAQPSTSKQSLETETSHVIDESVIKSDSKNASCSDDAAEVTSVPVPDTPSSPSRQLSSPIPTFSKDDPGAWPEVLNATLIQYLIENTIKQIKQYNFPRDSSGRKFSEYYYERHLGNGEKYHREWLLYSVSKNADYCFCCKLFESKHKNKFCEGISDWQHLALYCSRHEKSSAHFNNYKKWTDLCHALKNKNTIDSIQQKLLEVEKQRWYDVIKRIIYVVQFLSTQNMAFRGQSQKLYDRNNGNFLKCIEMLGKFDLSMTEHIRRVTNDTDFKNMPTYLGDKIQNEIIDILGNQIQHFILNLCRINKYFSIILDCTPDVSHVEQISIIIRFVNFNTETRKLETREHFLAFCPIIDTTGAGLTSFILEKLDNINLDINNLRGQGYDNGSNMRGKNNGLQKRLLDLNPRAFYVPCASHSLNLIVNDAANLNHHTTGFFCIVQELYKYFSSSAKRWDLLKKYVINLTLKPLSETRWSSRIDAIKPLFTNLPKIYDALYEISNNISYDQKAKYDAKCLAEKICTFSFICSLNVWHIILTKVNFVSKILQSVDMNMQVALDALTELKKFLIKIRTDTNFEEIVSDAKKIAEKLDVKPEFETSRSRPLRRRKTPKSFDYEHEDHTINDPKTSFKINVFFYILDQALSSVDERFDLLNNHNDVFNFLFNLSDDQDQSRLRRSCHRLQEKLSANDSLDINADDLCEEIMSCQPFFKKLSNDVVKILEFIYLNNLTAVCPNITIALRIMLTMPVTVASAERSFSKLKLIKNYLRSTMSQERLTNLATISIEEAILDHKDIHETIKDFANKKARKVEIL</sequence>
<dbReference type="EMBL" id="OU963900">
    <property type="protein sequence ID" value="CAH2991436.1"/>
    <property type="molecule type" value="Genomic_DNA"/>
</dbReference>
<dbReference type="InterPro" id="IPR025398">
    <property type="entry name" value="DUF4371"/>
</dbReference>